<name>D1QM91_9BACT</name>
<protein>
    <submittedName>
        <fullName evidence="1">Uncharacterized protein</fullName>
    </submittedName>
</protein>
<dbReference type="AlphaFoldDB" id="D1QM91"/>
<dbReference type="HOGENOM" id="CLU_2524759_0_0_10"/>
<dbReference type="EMBL" id="ACUZ02000003">
    <property type="protein sequence ID" value="EFB33361.1"/>
    <property type="molecule type" value="Genomic_DNA"/>
</dbReference>
<comment type="caution">
    <text evidence="1">The sequence shown here is derived from an EMBL/GenBank/DDBJ whole genome shotgun (WGS) entry which is preliminary data.</text>
</comment>
<dbReference type="STRING" id="649760.HMPREF0971_00120"/>
<proteinExistence type="predicted"/>
<dbReference type="Proteomes" id="UP000004079">
    <property type="component" value="Unassembled WGS sequence"/>
</dbReference>
<organism evidence="1 2">
    <name type="scientific">Segatella oris F0302</name>
    <dbReference type="NCBI Taxonomy" id="649760"/>
    <lineage>
        <taxon>Bacteria</taxon>
        <taxon>Pseudomonadati</taxon>
        <taxon>Bacteroidota</taxon>
        <taxon>Bacteroidia</taxon>
        <taxon>Bacteroidales</taxon>
        <taxon>Prevotellaceae</taxon>
        <taxon>Segatella</taxon>
    </lineage>
</organism>
<evidence type="ECO:0000313" key="1">
    <source>
        <dbReference type="EMBL" id="EFB33361.1"/>
    </source>
</evidence>
<gene>
    <name evidence="1" type="ORF">HMPREF0971_00120</name>
</gene>
<reference evidence="1 2" key="1">
    <citation type="submission" date="2009-11" db="EMBL/GenBank/DDBJ databases">
        <authorList>
            <person name="Weinstock G."/>
            <person name="Sodergren E."/>
            <person name="Clifton S."/>
            <person name="Fulton L."/>
            <person name="Fulton B."/>
            <person name="Courtney L."/>
            <person name="Fronick C."/>
            <person name="Harrison M."/>
            <person name="Strong C."/>
            <person name="Farmer C."/>
            <person name="Delahaunty K."/>
            <person name="Markovic C."/>
            <person name="Hall O."/>
            <person name="Minx P."/>
            <person name="Tomlinson C."/>
            <person name="Mitreva M."/>
            <person name="Nelson J."/>
            <person name="Hou S."/>
            <person name="Wollam A."/>
            <person name="Pepin K.H."/>
            <person name="Johnson M."/>
            <person name="Bhonagiri V."/>
            <person name="Nash W.E."/>
            <person name="Warren W."/>
            <person name="Chinwalla A."/>
            <person name="Mardis E.R."/>
            <person name="Wilson R.K."/>
        </authorList>
    </citation>
    <scope>NUCLEOTIDE SEQUENCE [LARGE SCALE GENOMIC DNA]</scope>
    <source>
        <strain evidence="1 2">F0302</strain>
    </source>
</reference>
<sequence length="84" mass="10001">MLCFNTLGDEQIEMKKLKNRLYFISPKHLMCNFIHKALQFDANYTVIWVKTRANLRHITVCFDADCTAFQHDFASYFLMKSIIF</sequence>
<accession>D1QM91</accession>
<evidence type="ECO:0000313" key="2">
    <source>
        <dbReference type="Proteomes" id="UP000004079"/>
    </source>
</evidence>